<feature type="domain" description="DDH" evidence="6">
    <location>
        <begin position="109"/>
        <end position="260"/>
    </location>
</feature>
<accession>A0AAT9LBB8</accession>
<comment type="similarity">
    <text evidence="1">Belongs to the RecJ family.</text>
</comment>
<dbReference type="InterPro" id="IPR041122">
    <property type="entry name" value="RecJ_OB"/>
</dbReference>
<dbReference type="EMBL" id="CP062796">
    <property type="protein sequence ID" value="QUL98069.1"/>
    <property type="molecule type" value="Genomic_DNA"/>
</dbReference>
<feature type="domain" description="RecJ OB" evidence="8">
    <location>
        <begin position="525"/>
        <end position="633"/>
    </location>
</feature>
<dbReference type="Gene3D" id="3.90.1640.30">
    <property type="match status" value="1"/>
</dbReference>
<evidence type="ECO:0000259" key="6">
    <source>
        <dbReference type="Pfam" id="PF01368"/>
    </source>
</evidence>
<organism evidence="9">
    <name type="scientific">Candidatus Fermentithermobacillus carboniphilus</name>
    <dbReference type="NCBI Taxonomy" id="3085328"/>
    <lineage>
        <taxon>Bacteria</taxon>
        <taxon>Bacillati</taxon>
        <taxon>Bacillota</taxon>
        <taxon>Candidatus Fermentithermobacillia</taxon>
        <taxon>Candidatus Fermentithermobacillales</taxon>
        <taxon>Candidatus Fermentithermobacillaceae</taxon>
        <taxon>Candidatus Fermentithermobacillus</taxon>
    </lineage>
</organism>
<reference evidence="9" key="1">
    <citation type="submission" date="2020-10" db="EMBL/GenBank/DDBJ databases">
        <authorList>
            <person name="Kadnikov V."/>
            <person name="Beletsky A.V."/>
            <person name="Mardanov A.V."/>
            <person name="Karnachuk O.V."/>
            <person name="Ravin N.V."/>
        </authorList>
    </citation>
    <scope>NUCLEOTIDE SEQUENCE</scope>
    <source>
        <strain evidence="9">Bu02</strain>
    </source>
</reference>
<dbReference type="GO" id="GO:0003676">
    <property type="term" value="F:nucleic acid binding"/>
    <property type="evidence" value="ECO:0007669"/>
    <property type="project" value="InterPro"/>
</dbReference>
<evidence type="ECO:0000256" key="2">
    <source>
        <dbReference type="ARBA" id="ARBA00019841"/>
    </source>
</evidence>
<dbReference type="InterPro" id="IPR051673">
    <property type="entry name" value="SSDNA_exonuclease_RecJ"/>
</dbReference>
<dbReference type="InterPro" id="IPR001667">
    <property type="entry name" value="DDH_dom"/>
</dbReference>
<name>A0AAT9LBB8_9FIRM</name>
<feature type="domain" description="DHHA1" evidence="7">
    <location>
        <begin position="420"/>
        <end position="509"/>
    </location>
</feature>
<dbReference type="Pfam" id="PF17768">
    <property type="entry name" value="RecJ_OB"/>
    <property type="match status" value="1"/>
</dbReference>
<dbReference type="GO" id="GO:0004527">
    <property type="term" value="F:exonuclease activity"/>
    <property type="evidence" value="ECO:0007669"/>
    <property type="project" value="UniProtKB-KW"/>
</dbReference>
<dbReference type="SUPFAM" id="SSF64182">
    <property type="entry name" value="DHH phosphoesterases"/>
    <property type="match status" value="1"/>
</dbReference>
<gene>
    <name evidence="9" type="ORF">IMF26_08390</name>
</gene>
<sequence length="899" mass="99385">MSQLNEIREETRAAVGRAKATSRPNWDSFFRWQEPTSVDSSVAAELARELAIPLETASVLLRRSHGDREAARMRWAADFPIPDLLGLPAMGDAVAAIASRITAGGSSGRIAVYSDFDADGVTGAVILKEAFTICGAKGVEVYFPSRFEEGYGFHPGAVRRLAGEGVSLIVTADCGITGFSGCDAARDAGCEVVITDHHRAGDRVPEARAVLDPQLPSWAPYDLRYLSGAGVAYLLARALFLVMGINDVPENWAHDLLTLSIAGDGQPVIGLNRMWVRSGLKTIVQTPGPGIKALLTVSGMLKLPNGSQPQDCHSNHVLTFERDVMFGLVPRINAAGRLAHANLAYELLTEKDFSKALERAGELDLLNSRRREIEEKILAECLEDLRKPREDLKGMRQLQDAGWDLDEGQGADPASCRYAICAYRPSWHEGVIGIASSKVKEIYFRPSLLVGGEGEVLKGSARGIPGFNVHAALSRCRDLLVNFGGHEGAGGFSVRKEKMLEFFQRFEEVSREMVSEVNLIPSIRLDAVVPVPSLDDDTLFSLLEMEPFGEENPVPMLASYGCEVRYAGLFGRSLDHLELHLAWGEKGDSRRFLWFGQGKRARDVALWGECDVVFTPCRDLYGGEVRISLVIKDIRLAWGSLGTTYDKVIEDLPDTGPLILYTWSRQASRSIYVSLLRRGRKAALHERGWRGALAHEARLILKGGGIVVSTGPWDIFQDDADESLCGGRPRSDMRTARLVMVHPPLTEVDWQRLRRLGDTIGVEKYPPSMLEDAMKWLSVSYPQKEYMEKAWKFLREHAVKNALFPWEIGQRWKDLLIEVDPGADKAGAALCRERGLVLLESCLTILEELDMVTSESRKTPLVLLREPRGKVSLSGSPSFVRGKKIVDTAKKTWAKYHLL</sequence>
<protein>
    <recommendedName>
        <fullName evidence="2">Single-stranded-DNA-specific exonuclease RecJ</fullName>
    </recommendedName>
</protein>
<proteinExistence type="inferred from homology"/>
<dbReference type="KEGG" id="fcz:IMF26_08390"/>
<dbReference type="Pfam" id="PF01368">
    <property type="entry name" value="DHH"/>
    <property type="match status" value="1"/>
</dbReference>
<dbReference type="Pfam" id="PF02272">
    <property type="entry name" value="DHHA1"/>
    <property type="match status" value="1"/>
</dbReference>
<evidence type="ECO:0000256" key="3">
    <source>
        <dbReference type="ARBA" id="ARBA00022722"/>
    </source>
</evidence>
<evidence type="ECO:0000256" key="5">
    <source>
        <dbReference type="ARBA" id="ARBA00022839"/>
    </source>
</evidence>
<keyword evidence="5" id="KW-0269">Exonuclease</keyword>
<keyword evidence="3" id="KW-0540">Nuclease</keyword>
<evidence type="ECO:0000259" key="8">
    <source>
        <dbReference type="Pfam" id="PF17768"/>
    </source>
</evidence>
<evidence type="ECO:0000256" key="4">
    <source>
        <dbReference type="ARBA" id="ARBA00022801"/>
    </source>
</evidence>
<dbReference type="InterPro" id="IPR003156">
    <property type="entry name" value="DHHA1_dom"/>
</dbReference>
<dbReference type="Gene3D" id="3.10.310.30">
    <property type="match status" value="1"/>
</dbReference>
<dbReference type="InterPro" id="IPR038763">
    <property type="entry name" value="DHH_sf"/>
</dbReference>
<evidence type="ECO:0000313" key="9">
    <source>
        <dbReference type="EMBL" id="QUL98069.1"/>
    </source>
</evidence>
<keyword evidence="4" id="KW-0378">Hydrolase</keyword>
<evidence type="ECO:0000256" key="1">
    <source>
        <dbReference type="ARBA" id="ARBA00005915"/>
    </source>
</evidence>
<reference evidence="9" key="2">
    <citation type="journal article" date="2023" name="Biology">
        <title>Prokaryotic Life Associated with Coal-Fire Gas Vents Revealed by Metagenomics.</title>
        <authorList>
            <person name="Kadnikov V.V."/>
            <person name="Mardanov A.V."/>
            <person name="Beletsky A.V."/>
            <person name="Karnachuk O.V."/>
            <person name="Ravin N.V."/>
        </authorList>
    </citation>
    <scope>NUCLEOTIDE SEQUENCE</scope>
    <source>
        <strain evidence="9">Bu02</strain>
    </source>
</reference>
<evidence type="ECO:0000259" key="7">
    <source>
        <dbReference type="Pfam" id="PF02272"/>
    </source>
</evidence>
<dbReference type="AlphaFoldDB" id="A0AAT9LBB8"/>
<dbReference type="PANTHER" id="PTHR30255:SF2">
    <property type="entry name" value="SINGLE-STRANDED-DNA-SPECIFIC EXONUCLEASE RECJ"/>
    <property type="match status" value="1"/>
</dbReference>
<dbReference type="PANTHER" id="PTHR30255">
    <property type="entry name" value="SINGLE-STRANDED-DNA-SPECIFIC EXONUCLEASE RECJ"/>
    <property type="match status" value="1"/>
</dbReference>